<reference evidence="2" key="1">
    <citation type="submission" date="2021-12" db="EMBL/GenBank/DDBJ databases">
        <authorList>
            <person name="Martin H S."/>
        </authorList>
    </citation>
    <scope>NUCLEOTIDE SEQUENCE</scope>
</reference>
<dbReference type="OrthoDB" id="7477935at2759"/>
<keyword evidence="3" id="KW-1185">Reference proteome</keyword>
<protein>
    <submittedName>
        <fullName evidence="2">Uncharacterized protein</fullName>
    </submittedName>
</protein>
<dbReference type="EMBL" id="OV170229">
    <property type="protein sequence ID" value="CAH0732020.1"/>
    <property type="molecule type" value="Genomic_DNA"/>
</dbReference>
<feature type="transmembrane region" description="Helical" evidence="1">
    <location>
        <begin position="49"/>
        <end position="70"/>
    </location>
</feature>
<organism evidence="2 3">
    <name type="scientific">Brenthis ino</name>
    <name type="common">lesser marbled fritillary</name>
    <dbReference type="NCBI Taxonomy" id="405034"/>
    <lineage>
        <taxon>Eukaryota</taxon>
        <taxon>Metazoa</taxon>
        <taxon>Ecdysozoa</taxon>
        <taxon>Arthropoda</taxon>
        <taxon>Hexapoda</taxon>
        <taxon>Insecta</taxon>
        <taxon>Pterygota</taxon>
        <taxon>Neoptera</taxon>
        <taxon>Endopterygota</taxon>
        <taxon>Lepidoptera</taxon>
        <taxon>Glossata</taxon>
        <taxon>Ditrysia</taxon>
        <taxon>Papilionoidea</taxon>
        <taxon>Nymphalidae</taxon>
        <taxon>Heliconiinae</taxon>
        <taxon>Argynnini</taxon>
        <taxon>Brenthis</taxon>
    </lineage>
</organism>
<name>A0A8J9VR34_9NEOP</name>
<gene>
    <name evidence="2" type="ORF">BINO364_LOCUS16771</name>
</gene>
<evidence type="ECO:0000313" key="3">
    <source>
        <dbReference type="Proteomes" id="UP000838878"/>
    </source>
</evidence>
<feature type="non-terminal residue" evidence="2">
    <location>
        <position position="97"/>
    </location>
</feature>
<evidence type="ECO:0000313" key="2">
    <source>
        <dbReference type="EMBL" id="CAH0732020.1"/>
    </source>
</evidence>
<dbReference type="AlphaFoldDB" id="A0A8J9VR34"/>
<keyword evidence="1" id="KW-0812">Transmembrane</keyword>
<accession>A0A8J9VR34</accession>
<proteinExistence type="predicted"/>
<evidence type="ECO:0000256" key="1">
    <source>
        <dbReference type="SAM" id="Phobius"/>
    </source>
</evidence>
<keyword evidence="1" id="KW-1133">Transmembrane helix</keyword>
<keyword evidence="1" id="KW-0472">Membrane</keyword>
<sequence length="97" mass="10862">MVHCRLIALRKCIQNKKLEALELQLTYKSLVDFTETVKKSFEPLIRSDLFAMESISIVSLVIVIFAPSIAASSLPTEVDTIKITLHDSVLEENGENN</sequence>
<dbReference type="Proteomes" id="UP000838878">
    <property type="component" value="Chromosome 9"/>
</dbReference>